<feature type="compositionally biased region" description="Basic residues" evidence="1">
    <location>
        <begin position="268"/>
        <end position="278"/>
    </location>
</feature>
<gene>
    <name evidence="2" type="ORF">ABIG07_002345</name>
</gene>
<evidence type="ECO:0000313" key="2">
    <source>
        <dbReference type="EMBL" id="MEY9453397.1"/>
    </source>
</evidence>
<feature type="region of interest" description="Disordered" evidence="1">
    <location>
        <begin position="47"/>
        <end position="91"/>
    </location>
</feature>
<feature type="compositionally biased region" description="Low complexity" evidence="1">
    <location>
        <begin position="229"/>
        <end position="244"/>
    </location>
</feature>
<evidence type="ECO:0000313" key="3">
    <source>
        <dbReference type="Proteomes" id="UP001565369"/>
    </source>
</evidence>
<feature type="compositionally biased region" description="Basic residues" evidence="1">
    <location>
        <begin position="53"/>
        <end position="74"/>
    </location>
</feature>
<keyword evidence="3" id="KW-1185">Reference proteome</keyword>
<dbReference type="EMBL" id="JBGBZJ010000003">
    <property type="protein sequence ID" value="MEY9453397.1"/>
    <property type="molecule type" value="Genomic_DNA"/>
</dbReference>
<evidence type="ECO:0000256" key="1">
    <source>
        <dbReference type="SAM" id="MobiDB-lite"/>
    </source>
</evidence>
<sequence length="290" mass="31457">MGGCRRLDRPSCGSSRRTARPRRSGGWCCLGKPSTPAEALAAAKACALGGERRSHHRAGRSQRSHRSPSRRHRDHVTDEAPPARRGFSLSGEPVCAAAARPALGYAAPVRRHDLDRIEHHLWAAGGAPSTQAASRPASMQPDRPGTPATITSPSSGRDREQVPPPRLRPGRRGPATRGRRRRNPLTRRAFSRGRRAGRQRARGGSGGPPATTRNRPRARQGSRIRDGGSSRNTARQAAAAPSRPGARRRVSGDLCRIQGFVFPPQRVGRPRRPVSRGWRRADPLRAASES</sequence>
<dbReference type="Proteomes" id="UP001565369">
    <property type="component" value="Unassembled WGS sequence"/>
</dbReference>
<accession>A0ABV4FPU1</accession>
<name>A0ABV4FPU1_9BRAD</name>
<proteinExistence type="predicted"/>
<feature type="compositionally biased region" description="Basic residues" evidence="1">
    <location>
        <begin position="177"/>
        <end position="201"/>
    </location>
</feature>
<feature type="region of interest" description="Disordered" evidence="1">
    <location>
        <begin position="1"/>
        <end position="28"/>
    </location>
</feature>
<protein>
    <submittedName>
        <fullName evidence="2">Uncharacterized protein</fullName>
    </submittedName>
</protein>
<feature type="region of interest" description="Disordered" evidence="1">
    <location>
        <begin position="120"/>
        <end position="290"/>
    </location>
</feature>
<reference evidence="2 3" key="1">
    <citation type="submission" date="2024-07" db="EMBL/GenBank/DDBJ databases">
        <title>Genomic Encyclopedia of Type Strains, Phase V (KMG-V): Genome sequencing to study the core and pangenomes of soil and plant-associated prokaryotes.</title>
        <authorList>
            <person name="Whitman W."/>
        </authorList>
    </citation>
    <scope>NUCLEOTIDE SEQUENCE [LARGE SCALE GENOMIC DNA]</scope>
    <source>
        <strain evidence="2 3">USDA 152</strain>
    </source>
</reference>
<organism evidence="2 3">
    <name type="scientific">Bradyrhizobium ottawaense</name>
    <dbReference type="NCBI Taxonomy" id="931866"/>
    <lineage>
        <taxon>Bacteria</taxon>
        <taxon>Pseudomonadati</taxon>
        <taxon>Pseudomonadota</taxon>
        <taxon>Alphaproteobacteria</taxon>
        <taxon>Hyphomicrobiales</taxon>
        <taxon>Nitrobacteraceae</taxon>
        <taxon>Bradyrhizobium</taxon>
    </lineage>
</organism>
<comment type="caution">
    <text evidence="2">The sequence shown here is derived from an EMBL/GenBank/DDBJ whole genome shotgun (WGS) entry which is preliminary data.</text>
</comment>